<reference evidence="3" key="1">
    <citation type="submission" date="2020-02" db="EMBL/GenBank/DDBJ databases">
        <authorList>
            <person name="Scholz U."/>
            <person name="Mascher M."/>
            <person name="Fiebig A."/>
        </authorList>
    </citation>
    <scope>NUCLEOTIDE SEQUENCE</scope>
</reference>
<dbReference type="GO" id="GO:0000977">
    <property type="term" value="F:RNA polymerase II transcription regulatory region sequence-specific DNA binding"/>
    <property type="evidence" value="ECO:0007669"/>
    <property type="project" value="InterPro"/>
</dbReference>
<dbReference type="PANTHER" id="PTHR12611:SF0">
    <property type="entry name" value="PURINE-RICH BINDING PROTEIN-ALPHA, ISOFORM B"/>
    <property type="match status" value="1"/>
</dbReference>
<evidence type="ECO:0000256" key="2">
    <source>
        <dbReference type="ARBA" id="ARBA00023125"/>
    </source>
</evidence>
<organism evidence="3 4">
    <name type="scientific">Spirodela intermedia</name>
    <name type="common">Intermediate duckweed</name>
    <dbReference type="NCBI Taxonomy" id="51605"/>
    <lineage>
        <taxon>Eukaryota</taxon>
        <taxon>Viridiplantae</taxon>
        <taxon>Streptophyta</taxon>
        <taxon>Embryophyta</taxon>
        <taxon>Tracheophyta</taxon>
        <taxon>Spermatophyta</taxon>
        <taxon>Magnoliopsida</taxon>
        <taxon>Liliopsida</taxon>
        <taxon>Araceae</taxon>
        <taxon>Lemnoideae</taxon>
        <taxon>Spirodela</taxon>
    </lineage>
</organism>
<dbReference type="PANTHER" id="PTHR12611">
    <property type="entry name" value="PUR-TRANSCRIPTIONAL ACTIVATOR"/>
    <property type="match status" value="1"/>
</dbReference>
<comment type="similarity">
    <text evidence="1">Belongs to the PUR DNA-binding protein family.</text>
</comment>
<dbReference type="Proteomes" id="UP000663760">
    <property type="component" value="Chromosome 1"/>
</dbReference>
<dbReference type="Pfam" id="PF04845">
    <property type="entry name" value="PurA"/>
    <property type="match status" value="1"/>
</dbReference>
<dbReference type="SMART" id="SM00712">
    <property type="entry name" value="PUR"/>
    <property type="match status" value="1"/>
</dbReference>
<dbReference type="GO" id="GO:0000981">
    <property type="term" value="F:DNA-binding transcription factor activity, RNA polymerase II-specific"/>
    <property type="evidence" value="ECO:0007669"/>
    <property type="project" value="TreeGrafter"/>
</dbReference>
<evidence type="ECO:0000313" key="3">
    <source>
        <dbReference type="EMBL" id="CAA7389125.1"/>
    </source>
</evidence>
<evidence type="ECO:0000256" key="1">
    <source>
        <dbReference type="ARBA" id="ARBA00009251"/>
    </source>
</evidence>
<evidence type="ECO:0000313" key="4">
    <source>
        <dbReference type="Proteomes" id="UP000663760"/>
    </source>
</evidence>
<dbReference type="GO" id="GO:0005634">
    <property type="term" value="C:nucleus"/>
    <property type="evidence" value="ECO:0007669"/>
    <property type="project" value="TreeGrafter"/>
</dbReference>
<dbReference type="AlphaFoldDB" id="A0A7I8K0B8"/>
<name>A0A7I8K0B8_SPIIN</name>
<dbReference type="InterPro" id="IPR006628">
    <property type="entry name" value="PUR-bd_fam"/>
</dbReference>
<dbReference type="GO" id="GO:0032422">
    <property type="term" value="F:purine-rich negative regulatory element binding"/>
    <property type="evidence" value="ECO:0007669"/>
    <property type="project" value="InterPro"/>
</dbReference>
<dbReference type="EMBL" id="LR746264">
    <property type="protein sequence ID" value="CAA7389125.1"/>
    <property type="molecule type" value="Genomic_DNA"/>
</dbReference>
<sequence>MEESDVELLCKTLQAERTRTIFENIREDLVVWFCDIFNYCINAVDQVVNKELHLDTKMSEASVSRNRSTTIVPAGSAVCHGWAACRDILSQMNDELDRMQNSAPPEHRPRLSDEVGSGFIRSHHSDSSPRFNLNVDRSVVLLPQDEIGGHGASKVIRADQKRFFFDLGGNSRGHIVRISEVAESDRSSIILPLSGMQQFHEMICYFVGVTREQLKAVANSRTSVRIS</sequence>
<keyword evidence="2" id="KW-0238">DNA-binding</keyword>
<proteinExistence type="inferred from homology"/>
<dbReference type="OrthoDB" id="523901at2759"/>
<dbReference type="Gene3D" id="3.30.2450.30">
    <property type="match status" value="1"/>
</dbReference>
<gene>
    <name evidence="3" type="ORF">SI8410_01001232</name>
</gene>
<accession>A0A7I8K0B8</accession>
<protein>
    <submittedName>
        <fullName evidence="3">Uncharacterized protein</fullName>
    </submittedName>
</protein>
<keyword evidence="4" id="KW-1185">Reference proteome</keyword>